<keyword evidence="4 12" id="KW-0808">Transferase</keyword>
<dbReference type="HAMAP" id="MF_00165">
    <property type="entry name" value="Thymidylate_kinase"/>
    <property type="match status" value="1"/>
</dbReference>
<dbReference type="InterPro" id="IPR018095">
    <property type="entry name" value="Thymidylate_kin_CS"/>
</dbReference>
<keyword evidence="7 12" id="KW-0418">Kinase</keyword>
<dbReference type="GO" id="GO:0005524">
    <property type="term" value="F:ATP binding"/>
    <property type="evidence" value="ECO:0007669"/>
    <property type="project" value="UniProtKB-UniRule"/>
</dbReference>
<proteinExistence type="inferred from homology"/>
<evidence type="ECO:0000256" key="3">
    <source>
        <dbReference type="ARBA" id="ARBA00017144"/>
    </source>
</evidence>
<accession>A0A858R5V9</accession>
<organism evidence="14 15">
    <name type="scientific">Aerophototrophica crusticola</name>
    <dbReference type="NCBI Taxonomy" id="1709002"/>
    <lineage>
        <taxon>Bacteria</taxon>
        <taxon>Pseudomonadati</taxon>
        <taxon>Pseudomonadota</taxon>
        <taxon>Alphaproteobacteria</taxon>
        <taxon>Rhodospirillales</taxon>
        <taxon>Rhodospirillaceae</taxon>
        <taxon>Aerophototrophica</taxon>
    </lineage>
</organism>
<comment type="function">
    <text evidence="11 12">Phosphorylation of dTMP to form dTDP in both de novo and salvage pathways of dTTP synthesis.</text>
</comment>
<dbReference type="EC" id="2.7.4.9" evidence="2 12"/>
<gene>
    <name evidence="12" type="primary">tmk</name>
    <name evidence="14" type="ORF">HHL28_07160</name>
</gene>
<comment type="similarity">
    <text evidence="1 12">Belongs to the thymidylate kinase family.</text>
</comment>
<keyword evidence="6 12" id="KW-0547">Nucleotide-binding</keyword>
<dbReference type="GO" id="GO:0005829">
    <property type="term" value="C:cytosol"/>
    <property type="evidence" value="ECO:0007669"/>
    <property type="project" value="TreeGrafter"/>
</dbReference>
<dbReference type="PANTHER" id="PTHR10344">
    <property type="entry name" value="THYMIDYLATE KINASE"/>
    <property type="match status" value="1"/>
</dbReference>
<evidence type="ECO:0000256" key="5">
    <source>
        <dbReference type="ARBA" id="ARBA00022727"/>
    </source>
</evidence>
<dbReference type="FunFam" id="3.40.50.300:FF:000225">
    <property type="entry name" value="Thymidylate kinase"/>
    <property type="match status" value="1"/>
</dbReference>
<dbReference type="AlphaFoldDB" id="A0A858R5V9"/>
<dbReference type="InterPro" id="IPR018094">
    <property type="entry name" value="Thymidylate_kinase"/>
</dbReference>
<feature type="binding site" evidence="12">
    <location>
        <begin position="11"/>
        <end position="18"/>
    </location>
    <ligand>
        <name>ATP</name>
        <dbReference type="ChEBI" id="CHEBI:30616"/>
    </ligand>
</feature>
<dbReference type="InterPro" id="IPR039430">
    <property type="entry name" value="Thymidylate_kin-like_dom"/>
</dbReference>
<evidence type="ECO:0000256" key="10">
    <source>
        <dbReference type="ARBA" id="ARBA00048743"/>
    </source>
</evidence>
<reference evidence="14" key="1">
    <citation type="submission" date="2020-04" db="EMBL/GenBank/DDBJ databases">
        <title>A desert anoxygenic phototrophic bacterium fixes CO2 using RubisCO under aerobic conditions.</title>
        <authorList>
            <person name="Tang K."/>
        </authorList>
    </citation>
    <scope>NUCLEOTIDE SEQUENCE [LARGE SCALE GENOMIC DNA]</scope>
    <source>
        <strain evidence="14">MIMtkB3</strain>
    </source>
</reference>
<dbReference type="GO" id="GO:0006235">
    <property type="term" value="P:dTTP biosynthetic process"/>
    <property type="evidence" value="ECO:0007669"/>
    <property type="project" value="UniProtKB-UniRule"/>
</dbReference>
<dbReference type="KEGG" id="acru:HHL28_07160"/>
<evidence type="ECO:0000259" key="13">
    <source>
        <dbReference type="Pfam" id="PF02223"/>
    </source>
</evidence>
<evidence type="ECO:0000313" key="14">
    <source>
        <dbReference type="EMBL" id="QJE72899.1"/>
    </source>
</evidence>
<dbReference type="PANTHER" id="PTHR10344:SF4">
    <property type="entry name" value="UMP-CMP KINASE 2, MITOCHONDRIAL"/>
    <property type="match status" value="1"/>
</dbReference>
<keyword evidence="8 12" id="KW-0067">ATP-binding</keyword>
<dbReference type="InterPro" id="IPR027417">
    <property type="entry name" value="P-loop_NTPase"/>
</dbReference>
<evidence type="ECO:0000313" key="15">
    <source>
        <dbReference type="Proteomes" id="UP000501891"/>
    </source>
</evidence>
<evidence type="ECO:0000256" key="6">
    <source>
        <dbReference type="ARBA" id="ARBA00022741"/>
    </source>
</evidence>
<evidence type="ECO:0000256" key="11">
    <source>
        <dbReference type="ARBA" id="ARBA00057735"/>
    </source>
</evidence>
<keyword evidence="15" id="KW-1185">Reference proteome</keyword>
<dbReference type="Gene3D" id="3.40.50.300">
    <property type="entry name" value="P-loop containing nucleotide triphosphate hydrolases"/>
    <property type="match status" value="1"/>
</dbReference>
<dbReference type="Proteomes" id="UP000501891">
    <property type="component" value="Chromosome"/>
</dbReference>
<feature type="domain" description="Thymidylate kinase-like" evidence="13">
    <location>
        <begin position="9"/>
        <end position="198"/>
    </location>
</feature>
<keyword evidence="5 12" id="KW-0545">Nucleotide biosynthesis</keyword>
<evidence type="ECO:0000256" key="2">
    <source>
        <dbReference type="ARBA" id="ARBA00012980"/>
    </source>
</evidence>
<dbReference type="GO" id="GO:0006227">
    <property type="term" value="P:dUDP biosynthetic process"/>
    <property type="evidence" value="ECO:0007669"/>
    <property type="project" value="TreeGrafter"/>
</dbReference>
<evidence type="ECO:0000256" key="4">
    <source>
        <dbReference type="ARBA" id="ARBA00022679"/>
    </source>
</evidence>
<dbReference type="GO" id="GO:0004798">
    <property type="term" value="F:dTMP kinase activity"/>
    <property type="evidence" value="ECO:0007669"/>
    <property type="project" value="UniProtKB-UniRule"/>
</dbReference>
<dbReference type="Pfam" id="PF02223">
    <property type="entry name" value="Thymidylate_kin"/>
    <property type="match status" value="1"/>
</dbReference>
<comment type="catalytic activity">
    <reaction evidence="10 12">
        <text>dTMP + ATP = dTDP + ADP</text>
        <dbReference type="Rhea" id="RHEA:13517"/>
        <dbReference type="ChEBI" id="CHEBI:30616"/>
        <dbReference type="ChEBI" id="CHEBI:58369"/>
        <dbReference type="ChEBI" id="CHEBI:63528"/>
        <dbReference type="ChEBI" id="CHEBI:456216"/>
        <dbReference type="EC" id="2.7.4.9"/>
    </reaction>
</comment>
<dbReference type="SUPFAM" id="SSF52540">
    <property type="entry name" value="P-loop containing nucleoside triphosphate hydrolases"/>
    <property type="match status" value="1"/>
</dbReference>
<name>A0A858R5V9_9PROT</name>
<dbReference type="EMBL" id="CP051775">
    <property type="protein sequence ID" value="QJE72899.1"/>
    <property type="molecule type" value="Genomic_DNA"/>
</dbReference>
<dbReference type="PROSITE" id="PS01331">
    <property type="entry name" value="THYMIDYLATE_KINASE"/>
    <property type="match status" value="1"/>
</dbReference>
<dbReference type="CDD" id="cd01672">
    <property type="entry name" value="TMPK"/>
    <property type="match status" value="1"/>
</dbReference>
<evidence type="ECO:0000256" key="8">
    <source>
        <dbReference type="ARBA" id="ARBA00022840"/>
    </source>
</evidence>
<evidence type="ECO:0000256" key="9">
    <source>
        <dbReference type="ARBA" id="ARBA00029962"/>
    </source>
</evidence>
<evidence type="ECO:0000256" key="7">
    <source>
        <dbReference type="ARBA" id="ARBA00022777"/>
    </source>
</evidence>
<evidence type="ECO:0000256" key="12">
    <source>
        <dbReference type="HAMAP-Rule" id="MF_00165"/>
    </source>
</evidence>
<dbReference type="GO" id="GO:0006233">
    <property type="term" value="P:dTDP biosynthetic process"/>
    <property type="evidence" value="ECO:0007669"/>
    <property type="project" value="InterPro"/>
</dbReference>
<sequence>MARGRFITLEGGEGAGKSTQLRLLAEALRGAGVPVVTTREPGGSPGAEEIRALLVTGKPGRWQPLTEALLLNAARHQHIAETVEPALAAGTWVLCDRYADSTFAYQGAGHGLDPGVLRTLHAIATGGLTPDLTFVFDIDPAVGLTRAASRRGTEDRYEQMDLAFHGRLRDAYLALARSEPARCLLVDSSRSVEAIQSDLRAALRDRLGLPL</sequence>
<evidence type="ECO:0000256" key="1">
    <source>
        <dbReference type="ARBA" id="ARBA00009776"/>
    </source>
</evidence>
<protein>
    <recommendedName>
        <fullName evidence="3 12">Thymidylate kinase</fullName>
        <ecNumber evidence="2 12">2.7.4.9</ecNumber>
    </recommendedName>
    <alternativeName>
        <fullName evidence="9 12">dTMP kinase</fullName>
    </alternativeName>
</protein>
<dbReference type="NCBIfam" id="TIGR00041">
    <property type="entry name" value="DTMP_kinase"/>
    <property type="match status" value="1"/>
</dbReference>